<reference evidence="1" key="2">
    <citation type="submission" date="2023-06" db="EMBL/GenBank/DDBJ databases">
        <authorList>
            <person name="Ma L."/>
            <person name="Liu K.-W."/>
            <person name="Li Z."/>
            <person name="Hsiao Y.-Y."/>
            <person name="Qi Y."/>
            <person name="Fu T."/>
            <person name="Tang G."/>
            <person name="Zhang D."/>
            <person name="Sun W.-H."/>
            <person name="Liu D.-K."/>
            <person name="Li Y."/>
            <person name="Chen G.-Z."/>
            <person name="Liu X.-D."/>
            <person name="Liao X.-Y."/>
            <person name="Jiang Y.-T."/>
            <person name="Yu X."/>
            <person name="Hao Y."/>
            <person name="Huang J."/>
            <person name="Zhao X.-W."/>
            <person name="Ke S."/>
            <person name="Chen Y.-Y."/>
            <person name="Wu W.-L."/>
            <person name="Hsu J.-L."/>
            <person name="Lin Y.-F."/>
            <person name="Huang M.-D."/>
            <person name="Li C.-Y."/>
            <person name="Huang L."/>
            <person name="Wang Z.-W."/>
            <person name="Zhao X."/>
            <person name="Zhong W.-Y."/>
            <person name="Peng D.-H."/>
            <person name="Ahmad S."/>
            <person name="Lan S."/>
            <person name="Zhang J.-S."/>
            <person name="Tsai W.-C."/>
            <person name="Van De Peer Y."/>
            <person name="Liu Z.-J."/>
        </authorList>
    </citation>
    <scope>NUCLEOTIDE SEQUENCE</scope>
    <source>
        <strain evidence="1">CP</strain>
        <tissue evidence="1">Leaves</tissue>
    </source>
</reference>
<protein>
    <submittedName>
        <fullName evidence="1">Uncharacterized protein</fullName>
    </submittedName>
</protein>
<sequence>MRFDIVMKKGRPSSFARCKSDLDIAQKDLMSDPLNAQLQTHERECKEKYLNLLRYNESFHRQKSIQTWLSEGDRNSHYFHAMTKARIARNSIRLVQKQDFQYSSDPQDIINHGVDFFSSLLNHKGSSLVPSLSASRKLS</sequence>
<comment type="caution">
    <text evidence="1">The sequence shown here is derived from an EMBL/GenBank/DDBJ whole genome shotgun (WGS) entry which is preliminary data.</text>
</comment>
<name>A0AAV9DMN7_ACOCL</name>
<gene>
    <name evidence="1" type="ORF">QJS10_CPB12g01018</name>
</gene>
<dbReference type="AlphaFoldDB" id="A0AAV9DMN7"/>
<dbReference type="EMBL" id="JAUJYO010000012">
    <property type="protein sequence ID" value="KAK1302458.1"/>
    <property type="molecule type" value="Genomic_DNA"/>
</dbReference>
<reference evidence="1" key="1">
    <citation type="journal article" date="2023" name="Nat. Commun.">
        <title>Diploid and tetraploid genomes of Acorus and the evolution of monocots.</title>
        <authorList>
            <person name="Ma L."/>
            <person name="Liu K.W."/>
            <person name="Li Z."/>
            <person name="Hsiao Y.Y."/>
            <person name="Qi Y."/>
            <person name="Fu T."/>
            <person name="Tang G.D."/>
            <person name="Zhang D."/>
            <person name="Sun W.H."/>
            <person name="Liu D.K."/>
            <person name="Li Y."/>
            <person name="Chen G.Z."/>
            <person name="Liu X.D."/>
            <person name="Liao X.Y."/>
            <person name="Jiang Y.T."/>
            <person name="Yu X."/>
            <person name="Hao Y."/>
            <person name="Huang J."/>
            <person name="Zhao X.W."/>
            <person name="Ke S."/>
            <person name="Chen Y.Y."/>
            <person name="Wu W.L."/>
            <person name="Hsu J.L."/>
            <person name="Lin Y.F."/>
            <person name="Huang M.D."/>
            <person name="Li C.Y."/>
            <person name="Huang L."/>
            <person name="Wang Z.W."/>
            <person name="Zhao X."/>
            <person name="Zhong W.Y."/>
            <person name="Peng D.H."/>
            <person name="Ahmad S."/>
            <person name="Lan S."/>
            <person name="Zhang J.S."/>
            <person name="Tsai W.C."/>
            <person name="Van de Peer Y."/>
            <person name="Liu Z.J."/>
        </authorList>
    </citation>
    <scope>NUCLEOTIDE SEQUENCE</scope>
    <source>
        <strain evidence="1">CP</strain>
    </source>
</reference>
<organism evidence="1 2">
    <name type="scientific">Acorus calamus</name>
    <name type="common">Sweet flag</name>
    <dbReference type="NCBI Taxonomy" id="4465"/>
    <lineage>
        <taxon>Eukaryota</taxon>
        <taxon>Viridiplantae</taxon>
        <taxon>Streptophyta</taxon>
        <taxon>Embryophyta</taxon>
        <taxon>Tracheophyta</taxon>
        <taxon>Spermatophyta</taxon>
        <taxon>Magnoliopsida</taxon>
        <taxon>Liliopsida</taxon>
        <taxon>Acoraceae</taxon>
        <taxon>Acorus</taxon>
    </lineage>
</organism>
<accession>A0AAV9DMN7</accession>
<proteinExistence type="predicted"/>
<evidence type="ECO:0000313" key="2">
    <source>
        <dbReference type="Proteomes" id="UP001180020"/>
    </source>
</evidence>
<evidence type="ECO:0000313" key="1">
    <source>
        <dbReference type="EMBL" id="KAK1302458.1"/>
    </source>
</evidence>
<dbReference type="Proteomes" id="UP001180020">
    <property type="component" value="Unassembled WGS sequence"/>
</dbReference>
<keyword evidence="2" id="KW-1185">Reference proteome</keyword>